<name>A0ABP8VA05_9HYPH</name>
<evidence type="ECO:0000313" key="1">
    <source>
        <dbReference type="EMBL" id="GAA4657603.1"/>
    </source>
</evidence>
<keyword evidence="2" id="KW-1185">Reference proteome</keyword>
<gene>
    <name evidence="1" type="ORF">GCM10023262_00770</name>
</gene>
<evidence type="ECO:0000313" key="2">
    <source>
        <dbReference type="Proteomes" id="UP001501699"/>
    </source>
</evidence>
<sequence length="46" mass="4339">MNAHGLEVGVTSGSVGALQGWITGGQVGAFTGEVGSFALGYAGGAV</sequence>
<reference evidence="2" key="1">
    <citation type="journal article" date="2019" name="Int. J. Syst. Evol. Microbiol.">
        <title>The Global Catalogue of Microorganisms (GCM) 10K type strain sequencing project: providing services to taxonomists for standard genome sequencing and annotation.</title>
        <authorList>
            <consortium name="The Broad Institute Genomics Platform"/>
            <consortium name="The Broad Institute Genome Sequencing Center for Infectious Disease"/>
            <person name="Wu L."/>
            <person name="Ma J."/>
        </authorList>
    </citation>
    <scope>NUCLEOTIDE SEQUENCE [LARGE SCALE GENOMIC DNA]</scope>
    <source>
        <strain evidence="2">JCM 17714</strain>
    </source>
</reference>
<proteinExistence type="predicted"/>
<comment type="caution">
    <text evidence="1">The sequence shown here is derived from an EMBL/GenBank/DDBJ whole genome shotgun (WGS) entry which is preliminary data.</text>
</comment>
<organism evidence="1 2">
    <name type="scientific">Bartonella pachyuromydis</name>
    <dbReference type="NCBI Taxonomy" id="931097"/>
    <lineage>
        <taxon>Bacteria</taxon>
        <taxon>Pseudomonadati</taxon>
        <taxon>Pseudomonadota</taxon>
        <taxon>Alphaproteobacteria</taxon>
        <taxon>Hyphomicrobiales</taxon>
        <taxon>Bartonellaceae</taxon>
        <taxon>Bartonella</taxon>
    </lineage>
</organism>
<dbReference type="Proteomes" id="UP001501699">
    <property type="component" value="Unassembled WGS sequence"/>
</dbReference>
<dbReference type="EMBL" id="BAABJA010000001">
    <property type="protein sequence ID" value="GAA4657603.1"/>
    <property type="molecule type" value="Genomic_DNA"/>
</dbReference>
<accession>A0ABP8VA05</accession>
<dbReference type="RefSeq" id="WP_345118123.1">
    <property type="nucleotide sequence ID" value="NZ_BAABJA010000001.1"/>
</dbReference>
<protein>
    <submittedName>
        <fullName evidence="1">Uncharacterized protein</fullName>
    </submittedName>
</protein>